<accession>A0A0A9CRE9</accession>
<organism evidence="1">
    <name type="scientific">Arundo donax</name>
    <name type="common">Giant reed</name>
    <name type="synonym">Donax arundinaceus</name>
    <dbReference type="NCBI Taxonomy" id="35708"/>
    <lineage>
        <taxon>Eukaryota</taxon>
        <taxon>Viridiplantae</taxon>
        <taxon>Streptophyta</taxon>
        <taxon>Embryophyta</taxon>
        <taxon>Tracheophyta</taxon>
        <taxon>Spermatophyta</taxon>
        <taxon>Magnoliopsida</taxon>
        <taxon>Liliopsida</taxon>
        <taxon>Poales</taxon>
        <taxon>Poaceae</taxon>
        <taxon>PACMAD clade</taxon>
        <taxon>Arundinoideae</taxon>
        <taxon>Arundineae</taxon>
        <taxon>Arundo</taxon>
    </lineage>
</organism>
<reference evidence="1" key="1">
    <citation type="submission" date="2014-09" db="EMBL/GenBank/DDBJ databases">
        <authorList>
            <person name="Magalhaes I.L.F."/>
            <person name="Oliveira U."/>
            <person name="Santos F.R."/>
            <person name="Vidigal T.H.D.A."/>
            <person name="Brescovit A.D."/>
            <person name="Santos A.J."/>
        </authorList>
    </citation>
    <scope>NUCLEOTIDE SEQUENCE</scope>
    <source>
        <tissue evidence="1">Shoot tissue taken approximately 20 cm above the soil surface</tissue>
    </source>
</reference>
<evidence type="ECO:0000313" key="1">
    <source>
        <dbReference type="EMBL" id="JAD78126.1"/>
    </source>
</evidence>
<name>A0A0A9CRE9_ARUDO</name>
<protein>
    <submittedName>
        <fullName evidence="1">Uncharacterized protein</fullName>
    </submittedName>
</protein>
<dbReference type="Pfam" id="PF03140">
    <property type="entry name" value="DUF247"/>
    <property type="match status" value="1"/>
</dbReference>
<dbReference type="PANTHER" id="PTHR31170">
    <property type="entry name" value="BNAC04G53230D PROTEIN"/>
    <property type="match status" value="1"/>
</dbReference>
<dbReference type="InterPro" id="IPR004158">
    <property type="entry name" value="DUF247_pln"/>
</dbReference>
<reference evidence="1" key="2">
    <citation type="journal article" date="2015" name="Data Brief">
        <title>Shoot transcriptome of the giant reed, Arundo donax.</title>
        <authorList>
            <person name="Barrero R.A."/>
            <person name="Guerrero F.D."/>
            <person name="Moolhuijzen P."/>
            <person name="Goolsby J.A."/>
            <person name="Tidwell J."/>
            <person name="Bellgard S.E."/>
            <person name="Bellgard M.I."/>
        </authorList>
    </citation>
    <scope>NUCLEOTIDE SEQUENCE</scope>
    <source>
        <tissue evidence="1">Shoot tissue taken approximately 20 cm above the soil surface</tissue>
    </source>
</reference>
<sequence>MMAVDARSSADSVEIEEIANSIANDLSYLQLSSQNFGEYDISCQIVKVHQLVRQVDSFAFEPFVLSIGPYHHGKASLQFMQRKKWNCLDYVLKMNCTKSLRDYLLAIGDIEDQARACYSGELKLDSKSFRQMLLLDGCFILVHLNGTYGVKRITQAAPASNLDPDDIYRTGYEADKRNRCMTNNATQKGDTLHEIELGLGDVGQRCSDNGNSTQLREDSFLQWYDAFSIVDLFLVENQIPFLLVKRIYEVLVGSGMDSILTENVANYIEENLRYFTKAFGHDKPKCFFPSAPPMSHAL</sequence>
<proteinExistence type="predicted"/>
<dbReference type="PANTHER" id="PTHR31170:SF25">
    <property type="entry name" value="BNAA09G04570D PROTEIN"/>
    <property type="match status" value="1"/>
</dbReference>
<dbReference type="AlphaFoldDB" id="A0A0A9CRE9"/>
<dbReference type="EMBL" id="GBRH01219769">
    <property type="protein sequence ID" value="JAD78126.1"/>
    <property type="molecule type" value="Transcribed_RNA"/>
</dbReference>